<comment type="caution">
    <text evidence="1">The sequence shown here is derived from an EMBL/GenBank/DDBJ whole genome shotgun (WGS) entry which is preliminary data.</text>
</comment>
<evidence type="ECO:0000313" key="1">
    <source>
        <dbReference type="EMBL" id="GAG41160.1"/>
    </source>
</evidence>
<organism evidence="1">
    <name type="scientific">marine sediment metagenome</name>
    <dbReference type="NCBI Taxonomy" id="412755"/>
    <lineage>
        <taxon>unclassified sequences</taxon>
        <taxon>metagenomes</taxon>
        <taxon>ecological metagenomes</taxon>
    </lineage>
</organism>
<dbReference type="EMBL" id="BARS01041008">
    <property type="protein sequence ID" value="GAG41160.1"/>
    <property type="molecule type" value="Genomic_DNA"/>
</dbReference>
<gene>
    <name evidence="1" type="ORF">S01H1_62437</name>
</gene>
<dbReference type="AlphaFoldDB" id="X0XDI3"/>
<name>X0XDI3_9ZZZZ</name>
<sequence>MAEEKLYGPIRLPVVKSLHIDSFTGVGINAADYFNTNAVIGE</sequence>
<protein>
    <submittedName>
        <fullName evidence="1">Uncharacterized protein</fullName>
    </submittedName>
</protein>
<feature type="non-terminal residue" evidence="1">
    <location>
        <position position="42"/>
    </location>
</feature>
<proteinExistence type="predicted"/>
<reference evidence="1" key="1">
    <citation type="journal article" date="2014" name="Front. Microbiol.">
        <title>High frequency of phylogenetically diverse reductive dehalogenase-homologous genes in deep subseafloor sedimentary metagenomes.</title>
        <authorList>
            <person name="Kawai M."/>
            <person name="Futagami T."/>
            <person name="Toyoda A."/>
            <person name="Takaki Y."/>
            <person name="Nishi S."/>
            <person name="Hori S."/>
            <person name="Arai W."/>
            <person name="Tsubouchi T."/>
            <person name="Morono Y."/>
            <person name="Uchiyama I."/>
            <person name="Ito T."/>
            <person name="Fujiyama A."/>
            <person name="Inagaki F."/>
            <person name="Takami H."/>
        </authorList>
    </citation>
    <scope>NUCLEOTIDE SEQUENCE</scope>
    <source>
        <strain evidence="1">Expedition CK06-06</strain>
    </source>
</reference>
<accession>X0XDI3</accession>